<dbReference type="RefSeq" id="WP_017378420.1">
    <property type="nucleotide sequence ID" value="NZ_CP012508.1"/>
</dbReference>
<dbReference type="GO" id="GO:0016787">
    <property type="term" value="F:hydrolase activity"/>
    <property type="evidence" value="ECO:0007669"/>
    <property type="project" value="UniProtKB-KW"/>
</dbReference>
<keyword evidence="1" id="KW-0378">Hydrolase</keyword>
<gene>
    <name evidence="1" type="ORF">KU39_3111</name>
</gene>
<sequence length="125" mass="14258">MPRDSIGFSQTSLKRLVLTELKELEKQLSLSLNKLLASQQSLELAVKLDQSTFVVSNPDKLSLTNEKLNNLRAKQEKTKVGLTQRLKAVRLEILIKGFDKELECEPTEIADKERDHLQTEMIPKI</sequence>
<organism evidence="1 2">
    <name type="scientific">Piscirickettsia salmonis</name>
    <dbReference type="NCBI Taxonomy" id="1238"/>
    <lineage>
        <taxon>Bacteria</taxon>
        <taxon>Pseudomonadati</taxon>
        <taxon>Pseudomonadota</taxon>
        <taxon>Gammaproteobacteria</taxon>
        <taxon>Thiotrichales</taxon>
        <taxon>Piscirickettsiaceae</taxon>
        <taxon>Piscirickettsia</taxon>
    </lineage>
</organism>
<evidence type="ECO:0000313" key="1">
    <source>
        <dbReference type="EMBL" id="ALB24284.1"/>
    </source>
</evidence>
<protein>
    <submittedName>
        <fullName evidence="1">Glycoside hydrolase</fullName>
    </submittedName>
</protein>
<dbReference type="Proteomes" id="UP000029558">
    <property type="component" value="Chromosome"/>
</dbReference>
<proteinExistence type="predicted"/>
<evidence type="ECO:0000313" key="2">
    <source>
        <dbReference type="Proteomes" id="UP000029558"/>
    </source>
</evidence>
<reference evidence="1 2" key="1">
    <citation type="journal article" date="2014" name="Genome Announc.">
        <title>Comparative Genome Analysis of Two Isolates of the Fish Pathogen Piscirickettsia salmonis from Different Hosts Reveals Major Differences in Virulence-Associated Secretion Systems.</title>
        <authorList>
            <person name="Bohle H."/>
            <person name="Henriquez P."/>
            <person name="Grothusen H."/>
            <person name="Navas E."/>
            <person name="Sandoval A."/>
            <person name="Bustamante F."/>
            <person name="Bustos P."/>
            <person name="Mancilla M."/>
        </authorList>
    </citation>
    <scope>NUCLEOTIDE SEQUENCE [LARGE SCALE GENOMIC DNA]</scope>
    <source>
        <strain evidence="2">B1-32597</strain>
    </source>
</reference>
<accession>A0AAC9EVF1</accession>
<name>A0AAC9EVF1_PISSA</name>
<dbReference type="EMBL" id="CP012508">
    <property type="protein sequence ID" value="ALB24284.1"/>
    <property type="molecule type" value="Genomic_DNA"/>
</dbReference>
<dbReference type="AlphaFoldDB" id="A0AAC9EVF1"/>